<proteinExistence type="predicted"/>
<dbReference type="RefSeq" id="WP_150737151.1">
    <property type="nucleotide sequence ID" value="NZ_CABPSP010000002.1"/>
</dbReference>
<organism evidence="4 5">
    <name type="scientific">Pandoraea anapnoica</name>
    <dbReference type="NCBI Taxonomy" id="2508301"/>
    <lineage>
        <taxon>Bacteria</taxon>
        <taxon>Pseudomonadati</taxon>
        <taxon>Pseudomonadota</taxon>
        <taxon>Betaproteobacteria</taxon>
        <taxon>Burkholderiales</taxon>
        <taxon>Burkholderiaceae</taxon>
        <taxon>Pandoraea</taxon>
    </lineage>
</organism>
<evidence type="ECO:0000259" key="3">
    <source>
        <dbReference type="Pfam" id="PF01494"/>
    </source>
</evidence>
<sequence length="376" mass="40562">MDMTTQRLLVIGGGFSGMATAIECSKRGMQVDLVEVDLDWRSYGAGISISGPTLRALRTLGVLDAFLERGAVADGLKLFAPHGAPIAQIPTPRLAGDEVPGSGAIMRPILADILAKATLAAGVNVKLGTTFASLSVNSEQVEVAFTDGTLGSYDLVVGADGLYSNVRETIFVDAKPPRYTGQGVWRAIVPRPEDVTGTEMWLGARVKAGINPVSSELMYLFVTEDSQTRKFVDPKQAPDMLKALLAEFSAPRLLAVSKAIDEHASVIYRPLECMLLPRPWHRGRIVLVGDAVHATTPHMASGAGIGIEDAIVLAEELARAATMIDGIEAFEARRWERCRVVVENSARLGEIEIAHGDRAEHERIMRETHQYLAQAI</sequence>
<evidence type="ECO:0000313" key="5">
    <source>
        <dbReference type="Proteomes" id="UP000383122"/>
    </source>
</evidence>
<feature type="domain" description="FAD-binding" evidence="3">
    <location>
        <begin position="9"/>
        <end position="343"/>
    </location>
</feature>
<dbReference type="PRINTS" id="PR00420">
    <property type="entry name" value="RNGMNOXGNASE"/>
</dbReference>
<dbReference type="AlphaFoldDB" id="A0A5E4ZNY2"/>
<evidence type="ECO:0000256" key="2">
    <source>
        <dbReference type="ARBA" id="ARBA00023033"/>
    </source>
</evidence>
<dbReference type="PANTHER" id="PTHR13789:SF309">
    <property type="entry name" value="PUTATIVE (AFU_ORTHOLOGUE AFUA_6G14510)-RELATED"/>
    <property type="match status" value="1"/>
</dbReference>
<accession>A0A5E4ZNY2</accession>
<keyword evidence="2 4" id="KW-0503">Monooxygenase</keyword>
<gene>
    <name evidence="4" type="ORF">PAN31117_00900</name>
</gene>
<dbReference type="InterPro" id="IPR002938">
    <property type="entry name" value="FAD-bd"/>
</dbReference>
<dbReference type="OrthoDB" id="9147239at2"/>
<dbReference type="SUPFAM" id="SSF51905">
    <property type="entry name" value="FAD/NAD(P)-binding domain"/>
    <property type="match status" value="1"/>
</dbReference>
<name>A0A5E4ZNY2_9BURK</name>
<evidence type="ECO:0000256" key="1">
    <source>
        <dbReference type="ARBA" id="ARBA00023002"/>
    </source>
</evidence>
<keyword evidence="5" id="KW-1185">Reference proteome</keyword>
<dbReference type="Pfam" id="PF01494">
    <property type="entry name" value="FAD_binding_3"/>
    <property type="match status" value="1"/>
</dbReference>
<keyword evidence="1" id="KW-0560">Oxidoreductase</keyword>
<dbReference type="Proteomes" id="UP000383122">
    <property type="component" value="Unassembled WGS sequence"/>
</dbReference>
<dbReference type="Gene3D" id="3.50.50.60">
    <property type="entry name" value="FAD/NAD(P)-binding domain"/>
    <property type="match status" value="1"/>
</dbReference>
<reference evidence="4 5" key="1">
    <citation type="submission" date="2019-08" db="EMBL/GenBank/DDBJ databases">
        <authorList>
            <person name="Peeters C."/>
        </authorList>
    </citation>
    <scope>NUCLEOTIDE SEQUENCE [LARGE SCALE GENOMIC DNA]</scope>
    <source>
        <strain evidence="4 5">LMG 31117</strain>
    </source>
</reference>
<dbReference type="EMBL" id="CABPSP010000002">
    <property type="protein sequence ID" value="VVE62528.1"/>
    <property type="molecule type" value="Genomic_DNA"/>
</dbReference>
<evidence type="ECO:0000313" key="4">
    <source>
        <dbReference type="EMBL" id="VVE62528.1"/>
    </source>
</evidence>
<dbReference type="GO" id="GO:0071949">
    <property type="term" value="F:FAD binding"/>
    <property type="evidence" value="ECO:0007669"/>
    <property type="project" value="InterPro"/>
</dbReference>
<dbReference type="PANTHER" id="PTHR13789">
    <property type="entry name" value="MONOOXYGENASE"/>
    <property type="match status" value="1"/>
</dbReference>
<dbReference type="InterPro" id="IPR036188">
    <property type="entry name" value="FAD/NAD-bd_sf"/>
</dbReference>
<protein>
    <submittedName>
        <fullName evidence="4">Monooxygenase</fullName>
    </submittedName>
</protein>
<dbReference type="NCBIfam" id="NF005313">
    <property type="entry name" value="PRK06847.1"/>
    <property type="match status" value="1"/>
</dbReference>
<dbReference type="GO" id="GO:0004497">
    <property type="term" value="F:monooxygenase activity"/>
    <property type="evidence" value="ECO:0007669"/>
    <property type="project" value="UniProtKB-KW"/>
</dbReference>
<dbReference type="InterPro" id="IPR050493">
    <property type="entry name" value="FAD-dep_Monooxygenase_BioMet"/>
</dbReference>